<dbReference type="InterPro" id="IPR030125">
    <property type="entry name" value="SPIN90/Ldb17"/>
</dbReference>
<dbReference type="GO" id="GO:0051666">
    <property type="term" value="P:actin cortical patch localization"/>
    <property type="evidence" value="ECO:0007669"/>
    <property type="project" value="TreeGrafter"/>
</dbReference>
<gene>
    <name evidence="3" type="ORF">BDY17DRAFT_174984</name>
</gene>
<dbReference type="PANTHER" id="PTHR13357:SF1">
    <property type="entry name" value="NCK-INTERACTING PROTEIN WITH SH3 DOMAIN"/>
    <property type="match status" value="1"/>
</dbReference>
<proteinExistence type="predicted"/>
<dbReference type="InterPro" id="IPR018556">
    <property type="entry name" value="SPIN90/Ldb17_LRD"/>
</dbReference>
<dbReference type="GO" id="GO:0071933">
    <property type="term" value="F:Arp2/3 complex binding"/>
    <property type="evidence" value="ECO:0007669"/>
    <property type="project" value="TreeGrafter"/>
</dbReference>
<accession>A0A6A6PPP0</accession>
<dbReference type="InterPro" id="IPR011989">
    <property type="entry name" value="ARM-like"/>
</dbReference>
<dbReference type="PANTHER" id="PTHR13357">
    <property type="entry name" value="SH3 ADAPTER PROTEIN SPIN90 NCK INTERACTING PROTEIN WITH SH3 DOMAIN"/>
    <property type="match status" value="1"/>
</dbReference>
<feature type="domain" description="SPIN90/Ldb17 leucine-rich" evidence="2">
    <location>
        <begin position="184"/>
        <end position="342"/>
    </location>
</feature>
<dbReference type="GO" id="GO:0006897">
    <property type="term" value="P:endocytosis"/>
    <property type="evidence" value="ECO:0007669"/>
    <property type="project" value="TreeGrafter"/>
</dbReference>
<sequence length="492" mass="56059">MDADGEDGFENEEQFWLALDEISEAPYESHEHIDNALRSFLALTTLYKQTYLQSENDIARCCYKLLDSELYQANQTYARRQILYCLLQDDDIPVLHITAAMLLFDGRMNESAFEMLRSEGVFPRLIQLIRGGGEDNDDMRRLLLELLFELCRTQKLSREELITADDDFVLYLLQLIEDYSDDVDDPYHYPIIRVLLVLNEQYMCLASMPPSADEDGAIPNRIVTMLSAYGSSYRTFGENIILLLNRESTLSAQLLILKLLYLLFTSPSTYEYFYTNDLHVLVDVIIRKLLDLDPGSEENALETDGVERDGQRALRHTYLRVLCPLLRNTQLAKEGGHYKKEEVRRLLYLLVNKASQHFAPVDETVLKLVVRCKRIDWIREEGDEEDPEYTDTTPISASTVATQHLGMSLVEAGVSNLSVADVSAKVAKEKPAVPAPRRFGRKKRPDNAADAQTDSTNAKKQLQVPLLVIPSVDVQDRDGGRSPFSDDNREVD</sequence>
<dbReference type="GO" id="GO:0030479">
    <property type="term" value="C:actin cortical patch"/>
    <property type="evidence" value="ECO:0007669"/>
    <property type="project" value="TreeGrafter"/>
</dbReference>
<evidence type="ECO:0000313" key="3">
    <source>
        <dbReference type="EMBL" id="KAF2481982.1"/>
    </source>
</evidence>
<protein>
    <recommendedName>
        <fullName evidence="2">SPIN90/Ldb17 leucine-rich domain-containing protein</fullName>
    </recommendedName>
</protein>
<feature type="compositionally biased region" description="Basic and acidic residues" evidence="1">
    <location>
        <begin position="474"/>
        <end position="492"/>
    </location>
</feature>
<dbReference type="GeneID" id="54470850"/>
<dbReference type="AlphaFoldDB" id="A0A6A6PPP0"/>
<organism evidence="3 4">
    <name type="scientific">Neohortaea acidophila</name>
    <dbReference type="NCBI Taxonomy" id="245834"/>
    <lineage>
        <taxon>Eukaryota</taxon>
        <taxon>Fungi</taxon>
        <taxon>Dikarya</taxon>
        <taxon>Ascomycota</taxon>
        <taxon>Pezizomycotina</taxon>
        <taxon>Dothideomycetes</taxon>
        <taxon>Dothideomycetidae</taxon>
        <taxon>Mycosphaerellales</taxon>
        <taxon>Teratosphaeriaceae</taxon>
        <taxon>Neohortaea</taxon>
    </lineage>
</organism>
<dbReference type="Gene3D" id="1.25.10.10">
    <property type="entry name" value="Leucine-rich Repeat Variant"/>
    <property type="match status" value="1"/>
</dbReference>
<dbReference type="InterPro" id="IPR016024">
    <property type="entry name" value="ARM-type_fold"/>
</dbReference>
<dbReference type="Pfam" id="PF09431">
    <property type="entry name" value="SPIN90_LRD"/>
    <property type="match status" value="1"/>
</dbReference>
<dbReference type="Proteomes" id="UP000799767">
    <property type="component" value="Unassembled WGS sequence"/>
</dbReference>
<dbReference type="OrthoDB" id="445362at2759"/>
<dbReference type="GO" id="GO:0000147">
    <property type="term" value="P:actin cortical patch assembly"/>
    <property type="evidence" value="ECO:0007669"/>
    <property type="project" value="TreeGrafter"/>
</dbReference>
<dbReference type="EMBL" id="MU001637">
    <property type="protein sequence ID" value="KAF2481982.1"/>
    <property type="molecule type" value="Genomic_DNA"/>
</dbReference>
<evidence type="ECO:0000313" key="4">
    <source>
        <dbReference type="Proteomes" id="UP000799767"/>
    </source>
</evidence>
<evidence type="ECO:0000259" key="2">
    <source>
        <dbReference type="Pfam" id="PF09431"/>
    </source>
</evidence>
<name>A0A6A6PPP0_9PEZI</name>
<feature type="compositionally biased region" description="Polar residues" evidence="1">
    <location>
        <begin position="450"/>
        <end position="460"/>
    </location>
</feature>
<feature type="region of interest" description="Disordered" evidence="1">
    <location>
        <begin position="425"/>
        <end position="492"/>
    </location>
</feature>
<dbReference type="SUPFAM" id="SSF48371">
    <property type="entry name" value="ARM repeat"/>
    <property type="match status" value="1"/>
</dbReference>
<reference evidence="3" key="1">
    <citation type="journal article" date="2020" name="Stud. Mycol.">
        <title>101 Dothideomycetes genomes: a test case for predicting lifestyles and emergence of pathogens.</title>
        <authorList>
            <person name="Haridas S."/>
            <person name="Albert R."/>
            <person name="Binder M."/>
            <person name="Bloem J."/>
            <person name="Labutti K."/>
            <person name="Salamov A."/>
            <person name="Andreopoulos B."/>
            <person name="Baker S."/>
            <person name="Barry K."/>
            <person name="Bills G."/>
            <person name="Bluhm B."/>
            <person name="Cannon C."/>
            <person name="Castanera R."/>
            <person name="Culley D."/>
            <person name="Daum C."/>
            <person name="Ezra D."/>
            <person name="Gonzalez J."/>
            <person name="Henrissat B."/>
            <person name="Kuo A."/>
            <person name="Liang C."/>
            <person name="Lipzen A."/>
            <person name="Lutzoni F."/>
            <person name="Magnuson J."/>
            <person name="Mondo S."/>
            <person name="Nolan M."/>
            <person name="Ohm R."/>
            <person name="Pangilinan J."/>
            <person name="Park H.-J."/>
            <person name="Ramirez L."/>
            <person name="Alfaro M."/>
            <person name="Sun H."/>
            <person name="Tritt A."/>
            <person name="Yoshinaga Y."/>
            <person name="Zwiers L.-H."/>
            <person name="Turgeon B."/>
            <person name="Goodwin S."/>
            <person name="Spatafora J."/>
            <person name="Crous P."/>
            <person name="Grigoriev I."/>
        </authorList>
    </citation>
    <scope>NUCLEOTIDE SEQUENCE</scope>
    <source>
        <strain evidence="3">CBS 113389</strain>
    </source>
</reference>
<dbReference type="RefSeq" id="XP_033588552.1">
    <property type="nucleotide sequence ID" value="XM_033729848.1"/>
</dbReference>
<evidence type="ECO:0000256" key="1">
    <source>
        <dbReference type="SAM" id="MobiDB-lite"/>
    </source>
</evidence>
<keyword evidence="4" id="KW-1185">Reference proteome</keyword>